<gene>
    <name evidence="2" type="ORF">DCMF_11995</name>
</gene>
<evidence type="ECO:0000313" key="2">
    <source>
        <dbReference type="EMBL" id="ATW25397.1"/>
    </source>
</evidence>
<evidence type="ECO:0000313" key="3">
    <source>
        <dbReference type="Proteomes" id="UP000323521"/>
    </source>
</evidence>
<organism evidence="2 3">
    <name type="scientific">Formimonas warabiya</name>
    <dbReference type="NCBI Taxonomy" id="1761012"/>
    <lineage>
        <taxon>Bacteria</taxon>
        <taxon>Bacillati</taxon>
        <taxon>Bacillota</taxon>
        <taxon>Clostridia</taxon>
        <taxon>Eubacteriales</taxon>
        <taxon>Peptococcaceae</taxon>
        <taxon>Candidatus Formimonas</taxon>
    </lineage>
</organism>
<accession>A0A3G1KSJ2</accession>
<dbReference type="RefSeq" id="WP_214659292.1">
    <property type="nucleotide sequence ID" value="NZ_CP017634.1"/>
</dbReference>
<evidence type="ECO:0000256" key="1">
    <source>
        <dbReference type="SAM" id="Phobius"/>
    </source>
</evidence>
<keyword evidence="1" id="KW-0812">Transmembrane</keyword>
<dbReference type="KEGG" id="fwa:DCMF_11995"/>
<dbReference type="Proteomes" id="UP000323521">
    <property type="component" value="Chromosome"/>
</dbReference>
<reference evidence="2 3" key="1">
    <citation type="submission" date="2016-10" db="EMBL/GenBank/DDBJ databases">
        <title>Complete Genome Sequence of Peptococcaceae strain DCMF.</title>
        <authorList>
            <person name="Edwards R.J."/>
            <person name="Holland S.I."/>
            <person name="Deshpande N.P."/>
            <person name="Wong Y.K."/>
            <person name="Ertan H."/>
            <person name="Manefield M."/>
            <person name="Russell T.L."/>
            <person name="Lee M.J."/>
        </authorList>
    </citation>
    <scope>NUCLEOTIDE SEQUENCE [LARGE SCALE GENOMIC DNA]</scope>
    <source>
        <strain evidence="2 3">DCMF</strain>
    </source>
</reference>
<keyword evidence="3" id="KW-1185">Reference proteome</keyword>
<keyword evidence="1" id="KW-1133">Transmembrane helix</keyword>
<keyword evidence="1" id="KW-0472">Membrane</keyword>
<protein>
    <submittedName>
        <fullName evidence="2">Uncharacterized protein</fullName>
    </submittedName>
</protein>
<proteinExistence type="predicted"/>
<feature type="transmembrane region" description="Helical" evidence="1">
    <location>
        <begin position="12"/>
        <end position="29"/>
    </location>
</feature>
<name>A0A3G1KSJ2_FORW1</name>
<dbReference type="EMBL" id="CP017634">
    <property type="protein sequence ID" value="ATW25397.1"/>
    <property type="molecule type" value="Genomic_DNA"/>
</dbReference>
<dbReference type="AlphaFoldDB" id="A0A3G1KSJ2"/>
<feature type="transmembrane region" description="Helical" evidence="1">
    <location>
        <begin position="41"/>
        <end position="62"/>
    </location>
</feature>
<sequence length="92" mass="10594">MAKKTEAYKKTEKWWLGLMILFYALYNLPGVPPYGTPHGTIIHAVFTVLPLWIISYVGMIMVHRQRRLKENVNALEKDPMDEEGKEGSKCSL</sequence>